<dbReference type="Proteomes" id="UP000190027">
    <property type="component" value="Unassembled WGS sequence"/>
</dbReference>
<gene>
    <name evidence="3" type="ORF">SAMN02745704_02145</name>
</gene>
<dbReference type="InterPro" id="IPR036196">
    <property type="entry name" value="Ptyr_pPase_sf"/>
</dbReference>
<dbReference type="SMART" id="SM00226">
    <property type="entry name" value="LMWPc"/>
    <property type="match status" value="1"/>
</dbReference>
<dbReference type="SUPFAM" id="SSF52788">
    <property type="entry name" value="Phosphotyrosine protein phosphatases I"/>
    <property type="match status" value="1"/>
</dbReference>
<dbReference type="RefSeq" id="WP_078717698.1">
    <property type="nucleotide sequence ID" value="NZ_FUYC01000011.1"/>
</dbReference>
<dbReference type="GO" id="GO:0046685">
    <property type="term" value="P:response to arsenic-containing substance"/>
    <property type="evidence" value="ECO:0007669"/>
    <property type="project" value="UniProtKB-KW"/>
</dbReference>
<accession>A0A1T4XIV6</accession>
<feature type="domain" description="Phosphotyrosine protein phosphatase I" evidence="2">
    <location>
        <begin position="4"/>
        <end position="141"/>
    </location>
</feature>
<dbReference type="CDD" id="cd16345">
    <property type="entry name" value="LMWP_ArsC"/>
    <property type="match status" value="1"/>
</dbReference>
<dbReference type="Gene3D" id="3.40.50.2300">
    <property type="match status" value="1"/>
</dbReference>
<evidence type="ECO:0000313" key="4">
    <source>
        <dbReference type="Proteomes" id="UP000190027"/>
    </source>
</evidence>
<protein>
    <submittedName>
        <fullName evidence="3">Protein tyrosine phosphatase</fullName>
    </submittedName>
</protein>
<proteinExistence type="predicted"/>
<name>A0A1T4XIV6_9BACT</name>
<evidence type="ECO:0000256" key="1">
    <source>
        <dbReference type="ARBA" id="ARBA00022849"/>
    </source>
</evidence>
<organism evidence="3 4">
    <name type="scientific">Paucidesulfovibrio gracilis DSM 16080</name>
    <dbReference type="NCBI Taxonomy" id="1121449"/>
    <lineage>
        <taxon>Bacteria</taxon>
        <taxon>Pseudomonadati</taxon>
        <taxon>Thermodesulfobacteriota</taxon>
        <taxon>Desulfovibrionia</taxon>
        <taxon>Desulfovibrionales</taxon>
        <taxon>Desulfovibrionaceae</taxon>
        <taxon>Paucidesulfovibrio</taxon>
    </lineage>
</organism>
<dbReference type="PANTHER" id="PTHR43428">
    <property type="entry name" value="ARSENATE REDUCTASE"/>
    <property type="match status" value="1"/>
</dbReference>
<dbReference type="InterPro" id="IPR023485">
    <property type="entry name" value="Ptyr_pPase"/>
</dbReference>
<dbReference type="EMBL" id="FUYC01000011">
    <property type="protein sequence ID" value="SKA89499.1"/>
    <property type="molecule type" value="Genomic_DNA"/>
</dbReference>
<dbReference type="AlphaFoldDB" id="A0A1T4XIV6"/>
<dbReference type="PANTHER" id="PTHR43428:SF1">
    <property type="entry name" value="ARSENATE REDUCTASE"/>
    <property type="match status" value="1"/>
</dbReference>
<dbReference type="Pfam" id="PF01451">
    <property type="entry name" value="LMWPc"/>
    <property type="match status" value="1"/>
</dbReference>
<dbReference type="OrthoDB" id="9784339at2"/>
<dbReference type="STRING" id="1121449.SAMN02745704_02145"/>
<reference evidence="3 4" key="1">
    <citation type="submission" date="2017-02" db="EMBL/GenBank/DDBJ databases">
        <authorList>
            <person name="Peterson S.W."/>
        </authorList>
    </citation>
    <scope>NUCLEOTIDE SEQUENCE [LARGE SCALE GENOMIC DNA]</scope>
    <source>
        <strain evidence="3 4">DSM 16080</strain>
    </source>
</reference>
<sequence length="150" mass="17162">MSKVRVLFICNHNSARSQMAEALLQRFGGEEFEVESAGLEPTQINPLVVEVMQEEGIDLSEKRTQSVFDLFRAGRLYDYVITVCDDEQEKKCPVFPGVANRWHWPFPDPAKVTGSHEEKLAQVRAIRESIKERVRNPFTGSFRTDSPFSE</sequence>
<keyword evidence="4" id="KW-1185">Reference proteome</keyword>
<evidence type="ECO:0000259" key="2">
    <source>
        <dbReference type="SMART" id="SM00226"/>
    </source>
</evidence>
<evidence type="ECO:0000313" key="3">
    <source>
        <dbReference type="EMBL" id="SKA89499.1"/>
    </source>
</evidence>
<keyword evidence="1" id="KW-0059">Arsenical resistance</keyword>